<protein>
    <recommendedName>
        <fullName evidence="4">DUF4870 domain-containing protein</fullName>
    </recommendedName>
</protein>
<keyword evidence="3" id="KW-1185">Reference proteome</keyword>
<sequence length="118" mass="13242">MEQVTNEVGALSEKDRLAKTNALIAYGLMVIGFFFLIPGIIGGIWAMVKKEDALGSIFEDHYSNMIRVFWWSIFYAVIGLILAFVYVGYLILIVAGIWAIYRIVKGLARLTSNKAYKA</sequence>
<dbReference type="AlphaFoldDB" id="A0AAE9YYL9"/>
<keyword evidence="1" id="KW-0812">Transmembrane</keyword>
<dbReference type="KEGG" id="tact:SG35_017940"/>
<name>A0AAE9YYL9_9GAMM</name>
<evidence type="ECO:0000256" key="1">
    <source>
        <dbReference type="SAM" id="Phobius"/>
    </source>
</evidence>
<dbReference type="EMBL" id="CP059735">
    <property type="protein sequence ID" value="WDE01928.1"/>
    <property type="molecule type" value="Genomic_DNA"/>
</dbReference>
<reference evidence="2 3" key="1">
    <citation type="journal article" date="2015" name="Genome Announc.">
        <title>Draft Genome Sequences of Marine Isolates of Thalassomonas viridans and Thalassomonas actiniarum.</title>
        <authorList>
            <person name="Olonade I."/>
            <person name="van Zyl L.J."/>
            <person name="Trindade M."/>
        </authorList>
    </citation>
    <scope>NUCLEOTIDE SEQUENCE [LARGE SCALE GENOMIC DNA]</scope>
    <source>
        <strain evidence="2 3">A5K-106</strain>
    </source>
</reference>
<keyword evidence="1" id="KW-1133">Transmembrane helix</keyword>
<feature type="transmembrane region" description="Helical" evidence="1">
    <location>
        <begin position="23"/>
        <end position="48"/>
    </location>
</feature>
<accession>A0AAE9YYL9</accession>
<evidence type="ECO:0000313" key="3">
    <source>
        <dbReference type="Proteomes" id="UP000032568"/>
    </source>
</evidence>
<reference evidence="2 3" key="2">
    <citation type="journal article" date="2022" name="Mar. Drugs">
        <title>Bioassay-Guided Fractionation Leads to the Detection of Cholic Acid Generated by the Rare Thalassomonas sp.</title>
        <authorList>
            <person name="Pheiffer F."/>
            <person name="Schneider Y.K."/>
            <person name="Hansen E.H."/>
            <person name="Andersen J.H."/>
            <person name="Isaksson J."/>
            <person name="Busche T."/>
            <person name="R C."/>
            <person name="Kalinowski J."/>
            <person name="Zyl L.V."/>
            <person name="Trindade M."/>
        </authorList>
    </citation>
    <scope>NUCLEOTIDE SEQUENCE [LARGE SCALE GENOMIC DNA]</scope>
    <source>
        <strain evidence="2 3">A5K-106</strain>
    </source>
</reference>
<organism evidence="2 3">
    <name type="scientific">Thalassomonas actiniarum</name>
    <dbReference type="NCBI Taxonomy" id="485447"/>
    <lineage>
        <taxon>Bacteria</taxon>
        <taxon>Pseudomonadati</taxon>
        <taxon>Pseudomonadota</taxon>
        <taxon>Gammaproteobacteria</taxon>
        <taxon>Alteromonadales</taxon>
        <taxon>Colwelliaceae</taxon>
        <taxon>Thalassomonas</taxon>
    </lineage>
</organism>
<gene>
    <name evidence="2" type="ORF">SG35_017940</name>
</gene>
<evidence type="ECO:0008006" key="4">
    <source>
        <dbReference type="Google" id="ProtNLM"/>
    </source>
</evidence>
<keyword evidence="1" id="KW-0472">Membrane</keyword>
<feature type="transmembrane region" description="Helical" evidence="1">
    <location>
        <begin position="68"/>
        <end position="101"/>
    </location>
</feature>
<proteinExistence type="predicted"/>
<evidence type="ECO:0000313" key="2">
    <source>
        <dbReference type="EMBL" id="WDE01928.1"/>
    </source>
</evidence>
<dbReference type="Proteomes" id="UP000032568">
    <property type="component" value="Chromosome"/>
</dbReference>